<evidence type="ECO:0000256" key="2">
    <source>
        <dbReference type="ARBA" id="ARBA00023235"/>
    </source>
</evidence>
<feature type="domain" description="4-oxalocrotonate tautomerase-like" evidence="3">
    <location>
        <begin position="2"/>
        <end position="56"/>
    </location>
</feature>
<comment type="caution">
    <text evidence="4">The sequence shown here is derived from an EMBL/GenBank/DDBJ whole genome shotgun (WGS) entry which is preliminary data.</text>
</comment>
<evidence type="ECO:0000313" key="4">
    <source>
        <dbReference type="EMBL" id="TDY56740.1"/>
    </source>
</evidence>
<dbReference type="EMBL" id="SORI01000017">
    <property type="protein sequence ID" value="TDY56740.1"/>
    <property type="molecule type" value="Genomic_DNA"/>
</dbReference>
<dbReference type="GO" id="GO:0016853">
    <property type="term" value="F:isomerase activity"/>
    <property type="evidence" value="ECO:0007669"/>
    <property type="project" value="UniProtKB-KW"/>
</dbReference>
<name>A0A4V3HFX8_9BACT</name>
<sequence>MPIVNIYMYEGRSLDQKRKLAAEVTEAICRALDVGPDVVRIMINDMPRENMAVAGVLNIDKGK</sequence>
<dbReference type="RefSeq" id="WP_133958431.1">
    <property type="nucleotide sequence ID" value="NZ_SORI01000017.1"/>
</dbReference>
<keyword evidence="2" id="KW-0413">Isomerase</keyword>
<dbReference type="PANTHER" id="PTHR35530:SF1">
    <property type="entry name" value="2-HYDROXYMUCONATE TAUTOMERASE"/>
    <property type="match status" value="1"/>
</dbReference>
<proteinExistence type="inferred from homology"/>
<evidence type="ECO:0000313" key="5">
    <source>
        <dbReference type="Proteomes" id="UP000295066"/>
    </source>
</evidence>
<dbReference type="PANTHER" id="PTHR35530">
    <property type="entry name" value="TAUTOMERASE-RELATED"/>
    <property type="match status" value="1"/>
</dbReference>
<evidence type="ECO:0000259" key="3">
    <source>
        <dbReference type="Pfam" id="PF01361"/>
    </source>
</evidence>
<organism evidence="4 5">
    <name type="scientific">Aminivibrio pyruvatiphilus</name>
    <dbReference type="NCBI Taxonomy" id="1005740"/>
    <lineage>
        <taxon>Bacteria</taxon>
        <taxon>Thermotogati</taxon>
        <taxon>Synergistota</taxon>
        <taxon>Synergistia</taxon>
        <taxon>Synergistales</taxon>
        <taxon>Aminobacteriaceae</taxon>
        <taxon>Aminivibrio</taxon>
    </lineage>
</organism>
<dbReference type="OrthoDB" id="5405937at2"/>
<protein>
    <submittedName>
        <fullName evidence="4">4-oxalocrotonate tautomerase</fullName>
    </submittedName>
</protein>
<dbReference type="InterPro" id="IPR014347">
    <property type="entry name" value="Tautomerase/MIF_sf"/>
</dbReference>
<keyword evidence="5" id="KW-1185">Reference proteome</keyword>
<dbReference type="Pfam" id="PF01361">
    <property type="entry name" value="Tautomerase"/>
    <property type="match status" value="1"/>
</dbReference>
<dbReference type="AlphaFoldDB" id="A0A4V3HFX8"/>
<accession>A0A4V3HFX8</accession>
<gene>
    <name evidence="4" type="ORF">C8D99_11743</name>
</gene>
<comment type="similarity">
    <text evidence="1">Belongs to the 4-oxalocrotonate tautomerase family.</text>
</comment>
<reference evidence="4 5" key="1">
    <citation type="submission" date="2019-03" db="EMBL/GenBank/DDBJ databases">
        <title>Genomic Encyclopedia of Type Strains, Phase IV (KMG-IV): sequencing the most valuable type-strain genomes for metagenomic binning, comparative biology and taxonomic classification.</title>
        <authorList>
            <person name="Goeker M."/>
        </authorList>
    </citation>
    <scope>NUCLEOTIDE SEQUENCE [LARGE SCALE GENOMIC DNA]</scope>
    <source>
        <strain evidence="4 5">DSM 25964</strain>
    </source>
</reference>
<dbReference type="Gene3D" id="3.30.429.10">
    <property type="entry name" value="Macrophage Migration Inhibitory Factor"/>
    <property type="match status" value="1"/>
</dbReference>
<dbReference type="Proteomes" id="UP000295066">
    <property type="component" value="Unassembled WGS sequence"/>
</dbReference>
<evidence type="ECO:0000256" key="1">
    <source>
        <dbReference type="ARBA" id="ARBA00006723"/>
    </source>
</evidence>
<dbReference type="InterPro" id="IPR004370">
    <property type="entry name" value="4-OT-like_dom"/>
</dbReference>
<dbReference type="SUPFAM" id="SSF55331">
    <property type="entry name" value="Tautomerase/MIF"/>
    <property type="match status" value="1"/>
</dbReference>